<organism evidence="2">
    <name type="scientific">Athelia psychrophila</name>
    <dbReference type="NCBI Taxonomy" id="1759441"/>
    <lineage>
        <taxon>Eukaryota</taxon>
        <taxon>Fungi</taxon>
        <taxon>Dikarya</taxon>
        <taxon>Basidiomycota</taxon>
        <taxon>Agaricomycotina</taxon>
        <taxon>Agaricomycetes</taxon>
        <taxon>Agaricomycetidae</taxon>
        <taxon>Atheliales</taxon>
        <taxon>Atheliaceae</taxon>
        <taxon>Athelia</taxon>
    </lineage>
</organism>
<reference evidence="2" key="1">
    <citation type="journal article" date="2016" name="Mol. Biol. Evol.">
        <title>Comparative Genomics of Early-Diverging Mushroom-Forming Fungi Provides Insights into the Origins of Lignocellulose Decay Capabilities.</title>
        <authorList>
            <person name="Nagy L.G."/>
            <person name="Riley R."/>
            <person name="Tritt A."/>
            <person name="Adam C."/>
            <person name="Daum C."/>
            <person name="Floudas D."/>
            <person name="Sun H."/>
            <person name="Yadav J.S."/>
            <person name="Pangilinan J."/>
            <person name="Larsson K.H."/>
            <person name="Matsuura K."/>
            <person name="Barry K."/>
            <person name="Labutti K."/>
            <person name="Kuo R."/>
            <person name="Ohm R.A."/>
            <person name="Bhattacharya S.S."/>
            <person name="Shirouzu T."/>
            <person name="Yoshinaga Y."/>
            <person name="Martin F.M."/>
            <person name="Grigoriev I.V."/>
            <person name="Hibbett D.S."/>
        </authorList>
    </citation>
    <scope>NUCLEOTIDE SEQUENCE [LARGE SCALE GENOMIC DNA]</scope>
    <source>
        <strain evidence="2">CBS 109695</strain>
    </source>
</reference>
<evidence type="ECO:0000313" key="2">
    <source>
        <dbReference type="EMBL" id="KZP04265.1"/>
    </source>
</evidence>
<feature type="compositionally biased region" description="Pro residues" evidence="1">
    <location>
        <begin position="334"/>
        <end position="348"/>
    </location>
</feature>
<dbReference type="EMBL" id="KV417941">
    <property type="protein sequence ID" value="KZP04265.1"/>
    <property type="molecule type" value="Genomic_DNA"/>
</dbReference>
<accession>A0A167USS7</accession>
<protein>
    <submittedName>
        <fullName evidence="2">Uncharacterized protein</fullName>
    </submittedName>
</protein>
<dbReference type="AlphaFoldDB" id="A0A167USS7"/>
<name>A0A167USS7_9AGAM</name>
<feature type="compositionally biased region" description="Pro residues" evidence="1">
    <location>
        <begin position="309"/>
        <end position="326"/>
    </location>
</feature>
<sequence>MFTLSPPLHLFLYSCVTSLFEQLELQGAFNQRWATLPGPAQPSIRVHRGDIEGREWEREEEAEGGVAEELAEARGEGVYERVVEGREPGVAALGFARRVGALDVLARAALAPVLPPLVPVVVRLPLGAVRIARLAALVRLAQLLHAAPPEAPQAERVAVRLRPPPLDALPHERVRELGLLVGVVLPVDVLAALVVARAQVRAPAHVRVVERVAAARARAQRAAAVPPELEERADDVAPRHGVVRAPQRVARVPLALLVVRGALARRRLPGLGPLHAPPHVVELPGRLLRPAPHPLLRLPPLQRPDVAPLHPPLPPLPEPPLLPPQPLTKLTKPPLTPPPPTQPLPPQPGTAKLKAPTVTPEQLAVPTSTSSAPDAPTARGLALTRADAGPSSRLALLLLLPPAATVLRSSSGFNTCAQRPGVQRQKLKKTFARTELGGTIMRGTA</sequence>
<gene>
    <name evidence="2" type="ORF">FIBSPDRAFT_904412</name>
</gene>
<proteinExistence type="predicted"/>
<feature type="region of interest" description="Disordered" evidence="1">
    <location>
        <begin position="302"/>
        <end position="377"/>
    </location>
</feature>
<evidence type="ECO:0000256" key="1">
    <source>
        <dbReference type="SAM" id="MobiDB-lite"/>
    </source>
</evidence>